<dbReference type="PROSITE" id="PS50110">
    <property type="entry name" value="RESPONSE_REGULATORY"/>
    <property type="match status" value="1"/>
</dbReference>
<reference evidence="16" key="2">
    <citation type="submission" date="2021-04" db="EMBL/GenBank/DDBJ databases">
        <title>Complete Genome and methylome analysis of Thiothrix fructosivorans ATCC 49748.</title>
        <authorList>
            <person name="Fomenkov A."/>
            <person name="Sun L."/>
            <person name="Vincze T."/>
            <person name="Grabovich M.Y."/>
            <person name="Roberts R.J."/>
        </authorList>
    </citation>
    <scope>NUCLEOTIDE SEQUENCE</scope>
    <source>
        <strain evidence="16">ATCC 49748</strain>
    </source>
</reference>
<dbReference type="SUPFAM" id="SSF47384">
    <property type="entry name" value="Homodimeric domain of signal transducing histidine kinase"/>
    <property type="match status" value="1"/>
</dbReference>
<dbReference type="AlphaFoldDB" id="A0A8B0SKX0"/>
<feature type="modified residue" description="4-aspartylphosphate" evidence="11">
    <location>
        <position position="372"/>
    </location>
</feature>
<dbReference type="PRINTS" id="PR00344">
    <property type="entry name" value="BCTRLSENSOR"/>
</dbReference>
<dbReference type="PROSITE" id="PS50109">
    <property type="entry name" value="HIS_KIN"/>
    <property type="match status" value="1"/>
</dbReference>
<keyword evidence="17" id="KW-1185">Reference proteome</keyword>
<dbReference type="InterPro" id="IPR036097">
    <property type="entry name" value="HisK_dim/P_sf"/>
</dbReference>
<dbReference type="EMBL" id="CP072748">
    <property type="protein sequence ID" value="QTX11140.1"/>
    <property type="molecule type" value="Genomic_DNA"/>
</dbReference>
<dbReference type="FunFam" id="1.10.287.130:FF:000002">
    <property type="entry name" value="Two-component osmosensing histidine kinase"/>
    <property type="match status" value="1"/>
</dbReference>
<feature type="coiled-coil region" evidence="12">
    <location>
        <begin position="5"/>
        <end position="32"/>
    </location>
</feature>
<evidence type="ECO:0000259" key="13">
    <source>
        <dbReference type="PROSITE" id="PS50109"/>
    </source>
</evidence>
<evidence type="ECO:0000313" key="17">
    <source>
        <dbReference type="Proteomes" id="UP000664466"/>
    </source>
</evidence>
<keyword evidence="5" id="KW-0547">Nucleotide-binding</keyword>
<dbReference type="CDD" id="cd16922">
    <property type="entry name" value="HATPase_EvgS-ArcB-TorS-like"/>
    <property type="match status" value="1"/>
</dbReference>
<protein>
    <recommendedName>
        <fullName evidence="10">Sensory/regulatory protein RpfC</fullName>
        <ecNumber evidence="2">2.7.13.3</ecNumber>
    </recommendedName>
</protein>
<dbReference type="InterPro" id="IPR005467">
    <property type="entry name" value="His_kinase_dom"/>
</dbReference>
<dbReference type="InterPro" id="IPR003594">
    <property type="entry name" value="HATPase_dom"/>
</dbReference>
<evidence type="ECO:0000256" key="5">
    <source>
        <dbReference type="ARBA" id="ARBA00022741"/>
    </source>
</evidence>
<comment type="subunit">
    <text evidence="9">At low DSF concentrations, interacts with RpfF.</text>
</comment>
<dbReference type="PANTHER" id="PTHR45339:SF1">
    <property type="entry name" value="HYBRID SIGNAL TRANSDUCTION HISTIDINE KINASE J"/>
    <property type="match status" value="1"/>
</dbReference>
<keyword evidence="7" id="KW-0067">ATP-binding</keyword>
<reference evidence="15 17" key="1">
    <citation type="submission" date="2021-03" db="EMBL/GenBank/DDBJ databases">
        <title>Draft genome and methylome analysis of Thiotrix fructosivoruns ATCC 49748.</title>
        <authorList>
            <person name="Fomenkov A."/>
            <person name="Grabovich M.Y."/>
            <person name="Roberts R.J."/>
        </authorList>
    </citation>
    <scope>NUCLEOTIDE SEQUENCE [LARGE SCALE GENOMIC DNA]</scope>
    <source>
        <strain evidence="15 17">ATCC 49748</strain>
    </source>
</reference>
<dbReference type="Pfam" id="PF02518">
    <property type="entry name" value="HATPase_c"/>
    <property type="match status" value="1"/>
</dbReference>
<dbReference type="EMBL" id="JAFMPM010000006">
    <property type="protein sequence ID" value="MBO0613430.1"/>
    <property type="molecule type" value="Genomic_DNA"/>
</dbReference>
<dbReference type="SMART" id="SM00387">
    <property type="entry name" value="HATPase_c"/>
    <property type="match status" value="1"/>
</dbReference>
<dbReference type="InterPro" id="IPR036890">
    <property type="entry name" value="HATPase_C_sf"/>
</dbReference>
<dbReference type="Proteomes" id="UP000664466">
    <property type="component" value="Unassembled WGS sequence"/>
</dbReference>
<dbReference type="RefSeq" id="WP_207251125.1">
    <property type="nucleotide sequence ID" value="NZ_JAFMPM010000006.1"/>
</dbReference>
<keyword evidence="3 11" id="KW-0597">Phosphoprotein</keyword>
<dbReference type="FunFam" id="3.30.565.10:FF:000010">
    <property type="entry name" value="Sensor histidine kinase RcsC"/>
    <property type="match status" value="1"/>
</dbReference>
<evidence type="ECO:0000256" key="3">
    <source>
        <dbReference type="ARBA" id="ARBA00022553"/>
    </source>
</evidence>
<evidence type="ECO:0000256" key="2">
    <source>
        <dbReference type="ARBA" id="ARBA00012438"/>
    </source>
</evidence>
<dbReference type="SUPFAM" id="SSF55874">
    <property type="entry name" value="ATPase domain of HSP90 chaperone/DNA topoisomerase II/histidine kinase"/>
    <property type="match status" value="1"/>
</dbReference>
<sequence length="443" mass="48989">MIDELSRLQCRLHRERQARKQAEQLLESKSLELYQANQALRAVADSLEHTITERTHELIEARDQALAASRSKSAFLAAMSHEIRTPMNGIIGMATLLQDTALNPAQIQQLDTVLQSAQALLGIINDILDISRLEAGKLEVMTENFYLCDILPNIIDTMHTVAVQKNLVLVLDVRDNIPKHLRGDPLRLRQILLNLISNALKFTTAGQVTVRVARVTANPTTLRFEVQDSGVGISAEKLTHLFHAFSQINRYDQHNNGGAGLGLAISRKLTHLMGGSIGVNSTEGVGSTFWFELPIIAEQPHPSTVILHQPALKTTISDGANRRILVVEDHKVNQMVARGMLAKLGYHVTLAENGFEALDFLRSEDFALVLMDIQMPGMSGIETTEKFRAEFPERLLPIIALTANAMKGDEQTYLNAGMDACLTKPIQIDTLATTLEEWCLVTA</sequence>
<dbReference type="CDD" id="cd00082">
    <property type="entry name" value="HisKA"/>
    <property type="match status" value="1"/>
</dbReference>
<keyword evidence="6" id="KW-0418">Kinase</keyword>
<dbReference type="InterPro" id="IPR001789">
    <property type="entry name" value="Sig_transdc_resp-reg_receiver"/>
</dbReference>
<dbReference type="CDD" id="cd17546">
    <property type="entry name" value="REC_hyHK_CKI1_RcsC-like"/>
    <property type="match status" value="1"/>
</dbReference>
<dbReference type="SMART" id="SM00448">
    <property type="entry name" value="REC"/>
    <property type="match status" value="1"/>
</dbReference>
<evidence type="ECO:0000256" key="1">
    <source>
        <dbReference type="ARBA" id="ARBA00000085"/>
    </source>
</evidence>
<dbReference type="PANTHER" id="PTHR45339">
    <property type="entry name" value="HYBRID SIGNAL TRANSDUCTION HISTIDINE KINASE J"/>
    <property type="match status" value="1"/>
</dbReference>
<organism evidence="16">
    <name type="scientific">Thiothrix fructosivorans</name>
    <dbReference type="NCBI Taxonomy" id="111770"/>
    <lineage>
        <taxon>Bacteria</taxon>
        <taxon>Pseudomonadati</taxon>
        <taxon>Pseudomonadota</taxon>
        <taxon>Gammaproteobacteria</taxon>
        <taxon>Thiotrichales</taxon>
        <taxon>Thiotrichaceae</taxon>
        <taxon>Thiothrix</taxon>
    </lineage>
</organism>
<evidence type="ECO:0000256" key="12">
    <source>
        <dbReference type="SAM" id="Coils"/>
    </source>
</evidence>
<comment type="catalytic activity">
    <reaction evidence="1">
        <text>ATP + protein L-histidine = ADP + protein N-phospho-L-histidine.</text>
        <dbReference type="EC" id="2.7.13.3"/>
    </reaction>
</comment>
<dbReference type="InterPro" id="IPR004358">
    <property type="entry name" value="Sig_transdc_His_kin-like_C"/>
</dbReference>
<evidence type="ECO:0000256" key="10">
    <source>
        <dbReference type="ARBA" id="ARBA00068150"/>
    </source>
</evidence>
<dbReference type="Gene3D" id="3.40.50.2300">
    <property type="match status" value="1"/>
</dbReference>
<evidence type="ECO:0000256" key="7">
    <source>
        <dbReference type="ARBA" id="ARBA00022840"/>
    </source>
</evidence>
<name>A0A8B0SKX0_9GAMM</name>
<proteinExistence type="predicted"/>
<keyword evidence="4" id="KW-0808">Transferase</keyword>
<evidence type="ECO:0000256" key="8">
    <source>
        <dbReference type="ARBA" id="ARBA00023012"/>
    </source>
</evidence>
<dbReference type="SMART" id="SM00388">
    <property type="entry name" value="HisKA"/>
    <property type="match status" value="1"/>
</dbReference>
<feature type="domain" description="Histidine kinase" evidence="13">
    <location>
        <begin position="78"/>
        <end position="297"/>
    </location>
</feature>
<dbReference type="SUPFAM" id="SSF52172">
    <property type="entry name" value="CheY-like"/>
    <property type="match status" value="1"/>
</dbReference>
<evidence type="ECO:0000256" key="9">
    <source>
        <dbReference type="ARBA" id="ARBA00064003"/>
    </source>
</evidence>
<evidence type="ECO:0000256" key="6">
    <source>
        <dbReference type="ARBA" id="ARBA00022777"/>
    </source>
</evidence>
<evidence type="ECO:0000256" key="11">
    <source>
        <dbReference type="PROSITE-ProRule" id="PRU00169"/>
    </source>
</evidence>
<feature type="domain" description="Response regulatory" evidence="14">
    <location>
        <begin position="323"/>
        <end position="439"/>
    </location>
</feature>
<dbReference type="EC" id="2.7.13.3" evidence="2"/>
<evidence type="ECO:0000313" key="15">
    <source>
        <dbReference type="EMBL" id="MBO0613430.1"/>
    </source>
</evidence>
<dbReference type="GO" id="GO:0000155">
    <property type="term" value="F:phosphorelay sensor kinase activity"/>
    <property type="evidence" value="ECO:0007669"/>
    <property type="project" value="InterPro"/>
</dbReference>
<dbReference type="Gene3D" id="3.30.565.10">
    <property type="entry name" value="Histidine kinase-like ATPase, C-terminal domain"/>
    <property type="match status" value="1"/>
</dbReference>
<dbReference type="InterPro" id="IPR011006">
    <property type="entry name" value="CheY-like_superfamily"/>
</dbReference>
<keyword evidence="8" id="KW-0902">Two-component regulatory system</keyword>
<dbReference type="GO" id="GO:0005524">
    <property type="term" value="F:ATP binding"/>
    <property type="evidence" value="ECO:0007669"/>
    <property type="project" value="UniProtKB-KW"/>
</dbReference>
<dbReference type="InterPro" id="IPR003661">
    <property type="entry name" value="HisK_dim/P_dom"/>
</dbReference>
<accession>A0A8B0SKX0</accession>
<evidence type="ECO:0000256" key="4">
    <source>
        <dbReference type="ARBA" id="ARBA00022679"/>
    </source>
</evidence>
<evidence type="ECO:0000313" key="16">
    <source>
        <dbReference type="EMBL" id="QTX11140.1"/>
    </source>
</evidence>
<gene>
    <name evidence="16" type="ORF">J1836_001865</name>
    <name evidence="15" type="ORF">J1836_10950</name>
</gene>
<dbReference type="Gene3D" id="1.10.287.130">
    <property type="match status" value="1"/>
</dbReference>
<keyword evidence="12" id="KW-0175">Coiled coil</keyword>
<dbReference type="Pfam" id="PF00512">
    <property type="entry name" value="HisKA"/>
    <property type="match status" value="1"/>
</dbReference>
<dbReference type="Pfam" id="PF00072">
    <property type="entry name" value="Response_reg"/>
    <property type="match status" value="1"/>
</dbReference>
<evidence type="ECO:0000259" key="14">
    <source>
        <dbReference type="PROSITE" id="PS50110"/>
    </source>
</evidence>